<evidence type="ECO:0000313" key="2">
    <source>
        <dbReference type="EMBL" id="QUB75460.1"/>
    </source>
</evidence>
<keyword evidence="1" id="KW-0472">Membrane</keyword>
<evidence type="ECO:0000256" key="1">
    <source>
        <dbReference type="SAM" id="Phobius"/>
    </source>
</evidence>
<dbReference type="Proteomes" id="UP000682195">
    <property type="component" value="Chromosome 1"/>
</dbReference>
<feature type="transmembrane region" description="Helical" evidence="1">
    <location>
        <begin position="90"/>
        <end position="109"/>
    </location>
</feature>
<sequence length="160" mass="18179">MIKTEDIKRLLARYYDGLTTEEEENTLRTYFNSKDIDASLKEESFFFTALQSSDCPTPTGMEERLSHQISQWNTLEVTTRRTIRHINLRWVVGIAASLLLLFAAGAIVYQNENKSPQAEQDTYANTTDAYAETSRALLKFSKSINKGIDAAENITNKTKD</sequence>
<keyword evidence="1" id="KW-1133">Transmembrane helix</keyword>
<keyword evidence="1" id="KW-0812">Transmembrane</keyword>
<organism evidence="2 3">
    <name type="scientific">Prevotella melaninogenica</name>
    <dbReference type="NCBI Taxonomy" id="28132"/>
    <lineage>
        <taxon>Bacteria</taxon>
        <taxon>Pseudomonadati</taxon>
        <taxon>Bacteroidota</taxon>
        <taxon>Bacteroidia</taxon>
        <taxon>Bacteroidales</taxon>
        <taxon>Prevotellaceae</taxon>
        <taxon>Prevotella</taxon>
    </lineage>
</organism>
<name>A0ABX7XP66_9BACT</name>
<protein>
    <recommendedName>
        <fullName evidence="4">Zf-HC2 domain-containing protein</fullName>
    </recommendedName>
</protein>
<evidence type="ECO:0000313" key="3">
    <source>
        <dbReference type="Proteomes" id="UP000682195"/>
    </source>
</evidence>
<proteinExistence type="predicted"/>
<accession>A0ABX7XP66</accession>
<evidence type="ECO:0008006" key="4">
    <source>
        <dbReference type="Google" id="ProtNLM"/>
    </source>
</evidence>
<dbReference type="EMBL" id="CP072361">
    <property type="protein sequence ID" value="QUB75460.1"/>
    <property type="molecule type" value="Genomic_DNA"/>
</dbReference>
<keyword evidence="3" id="KW-1185">Reference proteome</keyword>
<dbReference type="RefSeq" id="WP_211807524.1">
    <property type="nucleotide sequence ID" value="NZ_CP072361.1"/>
</dbReference>
<gene>
    <name evidence="2" type="ORF">J5A58_00055</name>
</gene>
<reference evidence="2 3" key="1">
    <citation type="submission" date="2021-03" db="EMBL/GenBank/DDBJ databases">
        <title>Human Oral Microbial Genomes.</title>
        <authorList>
            <person name="Johnston C.D."/>
            <person name="Chen T."/>
            <person name="Dewhirst F.E."/>
        </authorList>
    </citation>
    <scope>NUCLEOTIDE SEQUENCE [LARGE SCALE GENOMIC DNA]</scope>
    <source>
        <strain evidence="2 3">F0054</strain>
    </source>
</reference>